<dbReference type="SUPFAM" id="SSF48452">
    <property type="entry name" value="TPR-like"/>
    <property type="match status" value="1"/>
</dbReference>
<sequence>MKKIFISILLFIFIFSIVYSQSFTELYTKFKVINSYHKISEMKNLLSELEKYTDDASLLALYCNALTEYANWGVSENQKENIYNKAVDIGKKAVKLDEKNGYAHYALGAAIGRLAQYKGIVSSLFMLGDFDEHIKKAIKLDPNLYTAYIALGMRYRDVPWPLYNYKKSEQYLLKAAEIEPSYVNAYYELGVLYKIWKKYDKAKEMFEKVINMPLHQDWIEQGKEAKEDAKKELESLK</sequence>
<dbReference type="EMBL" id="CP069362">
    <property type="protein sequence ID" value="WGS65298.1"/>
    <property type="molecule type" value="Genomic_DNA"/>
</dbReference>
<organism evidence="2 3">
    <name type="scientific">Marinitoga aeolica</name>
    <dbReference type="NCBI Taxonomy" id="2809031"/>
    <lineage>
        <taxon>Bacteria</taxon>
        <taxon>Thermotogati</taxon>
        <taxon>Thermotogota</taxon>
        <taxon>Thermotogae</taxon>
        <taxon>Petrotogales</taxon>
        <taxon>Petrotogaceae</taxon>
        <taxon>Marinitoga</taxon>
    </lineage>
</organism>
<dbReference type="Pfam" id="PF13181">
    <property type="entry name" value="TPR_8"/>
    <property type="match status" value="1"/>
</dbReference>
<dbReference type="Gene3D" id="1.25.40.10">
    <property type="entry name" value="Tetratricopeptide repeat domain"/>
    <property type="match status" value="1"/>
</dbReference>
<dbReference type="InterPro" id="IPR019734">
    <property type="entry name" value="TPR_rpt"/>
</dbReference>
<protein>
    <submittedName>
        <fullName evidence="2">Tetratricopeptide repeat protein</fullName>
    </submittedName>
</protein>
<dbReference type="Proteomes" id="UP001232493">
    <property type="component" value="Chromosome"/>
</dbReference>
<dbReference type="PANTHER" id="PTHR12558">
    <property type="entry name" value="CELL DIVISION CYCLE 16,23,27"/>
    <property type="match status" value="1"/>
</dbReference>
<feature type="repeat" description="TPR" evidence="1">
    <location>
        <begin position="183"/>
        <end position="216"/>
    </location>
</feature>
<accession>A0ABY8PRP2</accession>
<keyword evidence="3" id="KW-1185">Reference proteome</keyword>
<dbReference type="PROSITE" id="PS50005">
    <property type="entry name" value="TPR"/>
    <property type="match status" value="1"/>
</dbReference>
<evidence type="ECO:0000313" key="3">
    <source>
        <dbReference type="Proteomes" id="UP001232493"/>
    </source>
</evidence>
<reference evidence="2 3" key="1">
    <citation type="submission" date="2021-02" db="EMBL/GenBank/DDBJ databases">
        <title>Characterization of Marinitoga sp. nov. str. BP5-C20A.</title>
        <authorList>
            <person name="Erauso G."/>
            <person name="Postec A."/>
        </authorList>
    </citation>
    <scope>NUCLEOTIDE SEQUENCE [LARGE SCALE GENOMIC DNA]</scope>
    <source>
        <strain evidence="2 3">BP5-C20A</strain>
    </source>
</reference>
<keyword evidence="1" id="KW-0802">TPR repeat</keyword>
<proteinExistence type="predicted"/>
<evidence type="ECO:0000313" key="2">
    <source>
        <dbReference type="EMBL" id="WGS65298.1"/>
    </source>
</evidence>
<dbReference type="InterPro" id="IPR011990">
    <property type="entry name" value="TPR-like_helical_dom_sf"/>
</dbReference>
<dbReference type="PANTHER" id="PTHR12558:SF13">
    <property type="entry name" value="CELL DIVISION CYCLE PROTEIN 27 HOMOLOG"/>
    <property type="match status" value="1"/>
</dbReference>
<dbReference type="RefSeq" id="WP_280999669.1">
    <property type="nucleotide sequence ID" value="NZ_CP069362.1"/>
</dbReference>
<gene>
    <name evidence="2" type="ORF">JRV97_01715</name>
</gene>
<name>A0ABY8PRP2_9BACT</name>
<evidence type="ECO:0000256" key="1">
    <source>
        <dbReference type="PROSITE-ProRule" id="PRU00339"/>
    </source>
</evidence>